<dbReference type="SUPFAM" id="SSF51445">
    <property type="entry name" value="(Trans)glycosidases"/>
    <property type="match status" value="1"/>
</dbReference>
<dbReference type="STRING" id="29172.A0A0D8Y543"/>
<dbReference type="EC" id="3.2.1.35" evidence="3"/>
<protein>
    <recommendedName>
        <fullName evidence="3">Hyaluronidase</fullName>
        <ecNumber evidence="3">3.2.1.35</ecNumber>
    </recommendedName>
</protein>
<keyword evidence="3" id="KW-0378">Hydrolase</keyword>
<dbReference type="Pfam" id="PF01630">
    <property type="entry name" value="Glyco_hydro_56"/>
    <property type="match status" value="1"/>
</dbReference>
<dbReference type="InterPro" id="IPR018155">
    <property type="entry name" value="Hyaluronidase"/>
</dbReference>
<evidence type="ECO:0000256" key="2">
    <source>
        <dbReference type="ARBA" id="ARBA00023157"/>
    </source>
</evidence>
<comment type="similarity">
    <text evidence="1 3">Belongs to the glycosyl hydrolase 56 family.</text>
</comment>
<comment type="catalytic activity">
    <reaction evidence="3">
        <text>Random hydrolysis of (1-&gt;4)-linkages between N-acetyl-beta-D-glucosamine and D-glucuronate residues in hyaluronate.</text>
        <dbReference type="EC" id="3.2.1.35"/>
    </reaction>
</comment>
<evidence type="ECO:0000256" key="3">
    <source>
        <dbReference type="RuleBase" id="RU610713"/>
    </source>
</evidence>
<dbReference type="EMBL" id="KN716186">
    <property type="protein sequence ID" value="KJH51302.1"/>
    <property type="molecule type" value="Genomic_DNA"/>
</dbReference>
<dbReference type="GO" id="GO:0004415">
    <property type="term" value="F:hyalurononglucosaminidase activity"/>
    <property type="evidence" value="ECO:0007669"/>
    <property type="project" value="UniProtKB-UniRule"/>
</dbReference>
<name>A0A0D8Y543_DICVI</name>
<keyword evidence="5" id="KW-1185">Reference proteome</keyword>
<accession>A0A0D8Y543</accession>
<dbReference type="Proteomes" id="UP000053766">
    <property type="component" value="Unassembled WGS sequence"/>
</dbReference>
<reference evidence="4 5" key="1">
    <citation type="submission" date="2013-11" db="EMBL/GenBank/DDBJ databases">
        <title>Draft genome of the bovine lungworm Dictyocaulus viviparus.</title>
        <authorList>
            <person name="Mitreva M."/>
        </authorList>
    </citation>
    <scope>NUCLEOTIDE SEQUENCE [LARGE SCALE GENOMIC DNA]</scope>
    <source>
        <strain evidence="4 5">HannoverDv2000</strain>
    </source>
</reference>
<dbReference type="GO" id="GO:0030214">
    <property type="term" value="P:hyaluronan catabolic process"/>
    <property type="evidence" value="ECO:0007669"/>
    <property type="project" value="TreeGrafter"/>
</dbReference>
<dbReference type="PANTHER" id="PTHR11769">
    <property type="entry name" value="HYALURONIDASE"/>
    <property type="match status" value="1"/>
</dbReference>
<dbReference type="GO" id="GO:0005975">
    <property type="term" value="P:carbohydrate metabolic process"/>
    <property type="evidence" value="ECO:0007669"/>
    <property type="project" value="InterPro"/>
</dbReference>
<evidence type="ECO:0000256" key="1">
    <source>
        <dbReference type="ARBA" id="ARBA00008871"/>
    </source>
</evidence>
<keyword evidence="3" id="KW-0326">Glycosidase</keyword>
<gene>
    <name evidence="4" type="ORF">DICVIV_02505</name>
</gene>
<reference evidence="5" key="2">
    <citation type="journal article" date="2016" name="Sci. Rep.">
        <title>Dictyocaulus viviparus genome, variome and transcriptome elucidate lungworm biology and support future intervention.</title>
        <authorList>
            <person name="McNulty S.N."/>
            <person name="Strube C."/>
            <person name="Rosa B.A."/>
            <person name="Martin J.C."/>
            <person name="Tyagi R."/>
            <person name="Choi Y.J."/>
            <person name="Wang Q."/>
            <person name="Hallsworth Pepin K."/>
            <person name="Zhang X."/>
            <person name="Ozersky P."/>
            <person name="Wilson R.K."/>
            <person name="Sternberg P.W."/>
            <person name="Gasser R.B."/>
            <person name="Mitreva M."/>
        </authorList>
    </citation>
    <scope>NUCLEOTIDE SEQUENCE [LARGE SCALE GENOMIC DNA]</scope>
    <source>
        <strain evidence="5">HannoverDv2000</strain>
    </source>
</reference>
<dbReference type="PANTHER" id="PTHR11769:SF35">
    <property type="entry name" value="HYALURONIDASE"/>
    <property type="match status" value="1"/>
</dbReference>
<sequence length="170" mass="19787">MIEMLRKKVVFEFNTMDREAIRIITDVFHLLSDLLSSPISSSPIRLPSNHSLNGEHFVTFYEHKFDRYPYFKDYKQSEPINGGLLQKCNLTEHLEAVIKNISDLISDNNYSGFAVIDIEEWRPLFEQHKGNAKMVYVNASIDLVKNEHPHVNETEAERLAKIQFNDTAKF</sequence>
<proteinExistence type="inferred from homology"/>
<dbReference type="InterPro" id="IPR017853">
    <property type="entry name" value="GH"/>
</dbReference>
<dbReference type="Gene3D" id="3.20.20.70">
    <property type="entry name" value="Aldolase class I"/>
    <property type="match status" value="1"/>
</dbReference>
<dbReference type="OrthoDB" id="5796153at2759"/>
<evidence type="ECO:0000313" key="5">
    <source>
        <dbReference type="Proteomes" id="UP000053766"/>
    </source>
</evidence>
<dbReference type="AlphaFoldDB" id="A0A0D8Y543"/>
<organism evidence="4 5">
    <name type="scientific">Dictyocaulus viviparus</name>
    <name type="common">Bovine lungworm</name>
    <dbReference type="NCBI Taxonomy" id="29172"/>
    <lineage>
        <taxon>Eukaryota</taxon>
        <taxon>Metazoa</taxon>
        <taxon>Ecdysozoa</taxon>
        <taxon>Nematoda</taxon>
        <taxon>Chromadorea</taxon>
        <taxon>Rhabditida</taxon>
        <taxon>Rhabditina</taxon>
        <taxon>Rhabditomorpha</taxon>
        <taxon>Strongyloidea</taxon>
        <taxon>Metastrongylidae</taxon>
        <taxon>Dictyocaulus</taxon>
    </lineage>
</organism>
<evidence type="ECO:0000313" key="4">
    <source>
        <dbReference type="EMBL" id="KJH51302.1"/>
    </source>
</evidence>
<dbReference type="InterPro" id="IPR013785">
    <property type="entry name" value="Aldolase_TIM"/>
</dbReference>
<keyword evidence="2" id="KW-1015">Disulfide bond</keyword>